<dbReference type="Proteomes" id="UP001454036">
    <property type="component" value="Unassembled WGS sequence"/>
</dbReference>
<evidence type="ECO:0000313" key="3">
    <source>
        <dbReference type="Proteomes" id="UP001454036"/>
    </source>
</evidence>
<dbReference type="EMBL" id="BAABME010033580">
    <property type="protein sequence ID" value="GAA0153354.1"/>
    <property type="molecule type" value="Genomic_DNA"/>
</dbReference>
<accession>A0AAV3PP58</accession>
<evidence type="ECO:0000313" key="1">
    <source>
        <dbReference type="EMBL" id="GAA0153354.1"/>
    </source>
</evidence>
<dbReference type="EMBL" id="BAABME010012174">
    <property type="protein sequence ID" value="GAA0184797.1"/>
    <property type="molecule type" value="Genomic_DNA"/>
</dbReference>
<protein>
    <submittedName>
        <fullName evidence="1">Uncharacterized protein</fullName>
    </submittedName>
</protein>
<organism evidence="1 3">
    <name type="scientific">Lithospermum erythrorhizon</name>
    <name type="common">Purple gromwell</name>
    <name type="synonym">Lithospermum officinale var. erythrorhizon</name>
    <dbReference type="NCBI Taxonomy" id="34254"/>
    <lineage>
        <taxon>Eukaryota</taxon>
        <taxon>Viridiplantae</taxon>
        <taxon>Streptophyta</taxon>
        <taxon>Embryophyta</taxon>
        <taxon>Tracheophyta</taxon>
        <taxon>Spermatophyta</taxon>
        <taxon>Magnoliopsida</taxon>
        <taxon>eudicotyledons</taxon>
        <taxon>Gunneridae</taxon>
        <taxon>Pentapetalae</taxon>
        <taxon>asterids</taxon>
        <taxon>lamiids</taxon>
        <taxon>Boraginales</taxon>
        <taxon>Boraginaceae</taxon>
        <taxon>Boraginoideae</taxon>
        <taxon>Lithospermeae</taxon>
        <taxon>Lithospermum</taxon>
    </lineage>
</organism>
<keyword evidence="3" id="KW-1185">Reference proteome</keyword>
<dbReference type="PANTHER" id="PTHR33735">
    <property type="entry name" value="EXPRESSED PROTEIN"/>
    <property type="match status" value="1"/>
</dbReference>
<sequence length="208" mass="23258">MNSLSTLVVQNSVALHWKPFNPFLNVSFSRKKIINSNCSSSCAKRLGGFGNNSLTISNKTNKRRFVANSIDGGDPSSIGASSGNWKGWVLGIVISVILPFFTHKLGPLEIWKKKFDVGLQRIEDTVEEGEKIAVVVEKEAEKWLDRLPVGWFKDALAYIEQGAEKTAKFLSNVDDAIDEFQEEEEKIEKCMESTTEVKAKDAEEDEKK</sequence>
<dbReference type="AlphaFoldDB" id="A0AAV3PP58"/>
<proteinExistence type="predicted"/>
<name>A0AAV3PP58_LITER</name>
<reference evidence="1 3" key="1">
    <citation type="submission" date="2024-01" db="EMBL/GenBank/DDBJ databases">
        <title>The complete chloroplast genome sequence of Lithospermum erythrorhizon: insights into the phylogenetic relationship among Boraginaceae species and the maternal lineages of purple gromwells.</title>
        <authorList>
            <person name="Okada T."/>
            <person name="Watanabe K."/>
        </authorList>
    </citation>
    <scope>NUCLEOTIDE SEQUENCE [LARGE SCALE GENOMIC DNA]</scope>
</reference>
<comment type="caution">
    <text evidence="1">The sequence shown here is derived from an EMBL/GenBank/DDBJ whole genome shotgun (WGS) entry which is preliminary data.</text>
</comment>
<evidence type="ECO:0000313" key="2">
    <source>
        <dbReference type="EMBL" id="GAA0184797.1"/>
    </source>
</evidence>
<gene>
    <name evidence="2" type="ORF">LIER_32085</name>
    <name evidence="1" type="ORF">LIER_43224</name>
</gene>
<dbReference type="PANTHER" id="PTHR33735:SF14">
    <property type="entry name" value="PHAGE CAPSID SCAFFOLDING PROTEIN (GPO) SERINE PEPTIDASE"/>
    <property type="match status" value="1"/>
</dbReference>